<feature type="domain" description="HTH araC/xylS-type" evidence="9">
    <location>
        <begin position="436"/>
        <end position="534"/>
    </location>
</feature>
<dbReference type="Gene3D" id="1.10.10.60">
    <property type="entry name" value="Homeodomain-like"/>
    <property type="match status" value="2"/>
</dbReference>
<keyword evidence="5" id="KW-0805">Transcription regulation</keyword>
<dbReference type="PANTHER" id="PTHR42713:SF3">
    <property type="entry name" value="TRANSCRIPTIONAL REGULATORY PROTEIN HPTR"/>
    <property type="match status" value="1"/>
</dbReference>
<dbReference type="Proteomes" id="UP000612456">
    <property type="component" value="Unassembled WGS sequence"/>
</dbReference>
<dbReference type="Gene3D" id="3.40.50.2300">
    <property type="match status" value="1"/>
</dbReference>
<dbReference type="InterPro" id="IPR011006">
    <property type="entry name" value="CheY-like_superfamily"/>
</dbReference>
<proteinExistence type="predicted"/>
<evidence type="ECO:0000313" key="12">
    <source>
        <dbReference type="Proteomes" id="UP000612456"/>
    </source>
</evidence>
<dbReference type="GO" id="GO:0000160">
    <property type="term" value="P:phosphorelay signal transduction system"/>
    <property type="evidence" value="ECO:0007669"/>
    <property type="project" value="UniProtKB-KW"/>
</dbReference>
<dbReference type="Pfam" id="PF00072">
    <property type="entry name" value="Response_reg"/>
    <property type="match status" value="1"/>
</dbReference>
<dbReference type="PRINTS" id="PR00032">
    <property type="entry name" value="HTHARAC"/>
</dbReference>
<evidence type="ECO:0000256" key="6">
    <source>
        <dbReference type="ARBA" id="ARBA00023125"/>
    </source>
</evidence>
<reference evidence="11" key="2">
    <citation type="submission" date="2020-09" db="EMBL/GenBank/DDBJ databases">
        <authorList>
            <person name="Sun Q."/>
            <person name="Zhou Y."/>
        </authorList>
    </citation>
    <scope>NUCLEOTIDE SEQUENCE</scope>
    <source>
        <strain evidence="11">CGMCC 1.15178</strain>
    </source>
</reference>
<dbReference type="InterPro" id="IPR001789">
    <property type="entry name" value="Sig_transdc_resp-reg_receiver"/>
</dbReference>
<evidence type="ECO:0000313" key="11">
    <source>
        <dbReference type="EMBL" id="GGD50949.1"/>
    </source>
</evidence>
<keyword evidence="12" id="KW-1185">Reference proteome</keyword>
<feature type="domain" description="Response regulatory" evidence="10">
    <location>
        <begin position="3"/>
        <end position="120"/>
    </location>
</feature>
<dbReference type="SMART" id="SM00342">
    <property type="entry name" value="HTH_ARAC"/>
    <property type="match status" value="1"/>
</dbReference>
<dbReference type="InterPro" id="IPR020449">
    <property type="entry name" value="Tscrpt_reg_AraC-type_HTH"/>
</dbReference>
<dbReference type="InterPro" id="IPR018060">
    <property type="entry name" value="HTH_AraC"/>
</dbReference>
<evidence type="ECO:0000256" key="8">
    <source>
        <dbReference type="PROSITE-ProRule" id="PRU00169"/>
    </source>
</evidence>
<accession>A0A916YLW2</accession>
<evidence type="ECO:0000256" key="4">
    <source>
        <dbReference type="ARBA" id="ARBA00023012"/>
    </source>
</evidence>
<keyword evidence="6" id="KW-0238">DNA-binding</keyword>
<keyword evidence="7" id="KW-0804">Transcription</keyword>
<dbReference type="RefSeq" id="WP_188988893.1">
    <property type="nucleotide sequence ID" value="NZ_BMHP01000001.1"/>
</dbReference>
<feature type="modified residue" description="4-aspartylphosphate" evidence="8">
    <location>
        <position position="55"/>
    </location>
</feature>
<dbReference type="GO" id="GO:0003700">
    <property type="term" value="F:DNA-binding transcription factor activity"/>
    <property type="evidence" value="ECO:0007669"/>
    <property type="project" value="InterPro"/>
</dbReference>
<dbReference type="AlphaFoldDB" id="A0A916YLW2"/>
<keyword evidence="2" id="KW-0963">Cytoplasm</keyword>
<evidence type="ECO:0000259" key="9">
    <source>
        <dbReference type="PROSITE" id="PS01124"/>
    </source>
</evidence>
<dbReference type="GO" id="GO:0043565">
    <property type="term" value="F:sequence-specific DNA binding"/>
    <property type="evidence" value="ECO:0007669"/>
    <property type="project" value="InterPro"/>
</dbReference>
<keyword evidence="4" id="KW-0902">Two-component regulatory system</keyword>
<dbReference type="PANTHER" id="PTHR42713">
    <property type="entry name" value="HISTIDINE KINASE-RELATED"/>
    <property type="match status" value="1"/>
</dbReference>
<evidence type="ECO:0000256" key="7">
    <source>
        <dbReference type="ARBA" id="ARBA00023163"/>
    </source>
</evidence>
<evidence type="ECO:0008006" key="13">
    <source>
        <dbReference type="Google" id="ProtNLM"/>
    </source>
</evidence>
<comment type="subcellular location">
    <subcellularLocation>
        <location evidence="1">Cytoplasm</location>
    </subcellularLocation>
</comment>
<dbReference type="CDD" id="cd17536">
    <property type="entry name" value="REC_YesN-like"/>
    <property type="match status" value="1"/>
</dbReference>
<dbReference type="SMART" id="SM00448">
    <property type="entry name" value="REC"/>
    <property type="match status" value="1"/>
</dbReference>
<dbReference type="PROSITE" id="PS50110">
    <property type="entry name" value="RESPONSE_REGULATORY"/>
    <property type="match status" value="1"/>
</dbReference>
<evidence type="ECO:0000256" key="5">
    <source>
        <dbReference type="ARBA" id="ARBA00023015"/>
    </source>
</evidence>
<evidence type="ECO:0000259" key="10">
    <source>
        <dbReference type="PROSITE" id="PS50110"/>
    </source>
</evidence>
<gene>
    <name evidence="11" type="ORF">GCM10010911_05590</name>
</gene>
<sequence length="540" mass="61452">MVKALVVDDEYYIREGIVTSIPWGELGIDTVGEAEEGLEAWNKFQSLRPDIVLLDINLPKLSGIEVARRIRNVDQEAQILFLTGYDDYSYLKEAITLQAVDYLLKPIVYDDLLQLFKAAVSKHHEKNKSKQYLSLLKSQIQSLSQAPQDIILLDLLQSRTRADEIVSQIPFLQAHTREHIYYVISMEIDLYEQLSSERSQQDKATYMYAYQKLAQEAADQINLSDCRIISDFPGRLIAVISYGVSRHMRTYFDEQIIELAQHFQRVFRDYLKTTITAGVSSLVNGYDRLPEAYHQSLHALVQKSAVGSGKILFAPYMETRIHHHIDIMPLELSMLSRMSEGNLTLAQSSYRRWTTKIYASGASSIKGYAKNLVMPMMRMIHEFHLEGDAIDVQPLLTGLVANRSNEEIEGLLLGYITSITTEIAQTKKIPVSKMISKAKTWISEHLDEELRLTQLAELLHISPNHFSVLFKQATGVTFTEYVLTAKFDKAKELLANTDMKISDIASEVGYIDSNYFSIAFKKHEGVTPSVYKKMNVVTDP</sequence>
<dbReference type="SUPFAM" id="SSF46689">
    <property type="entry name" value="Homeodomain-like"/>
    <property type="match status" value="2"/>
</dbReference>
<keyword evidence="3 8" id="KW-0597">Phosphoprotein</keyword>
<dbReference type="SUPFAM" id="SSF52172">
    <property type="entry name" value="CheY-like"/>
    <property type="match status" value="1"/>
</dbReference>
<dbReference type="InterPro" id="IPR009057">
    <property type="entry name" value="Homeodomain-like_sf"/>
</dbReference>
<name>A0A916YLW2_9BACL</name>
<organism evidence="11 12">
    <name type="scientific">Paenibacillus nasutitermitis</name>
    <dbReference type="NCBI Taxonomy" id="1652958"/>
    <lineage>
        <taxon>Bacteria</taxon>
        <taxon>Bacillati</taxon>
        <taxon>Bacillota</taxon>
        <taxon>Bacilli</taxon>
        <taxon>Bacillales</taxon>
        <taxon>Paenibacillaceae</taxon>
        <taxon>Paenibacillus</taxon>
    </lineage>
</organism>
<protein>
    <recommendedName>
        <fullName evidence="13">Response regulator</fullName>
    </recommendedName>
</protein>
<dbReference type="InterPro" id="IPR051552">
    <property type="entry name" value="HptR"/>
</dbReference>
<comment type="caution">
    <text evidence="11">The sequence shown here is derived from an EMBL/GenBank/DDBJ whole genome shotgun (WGS) entry which is preliminary data.</text>
</comment>
<dbReference type="Pfam" id="PF12833">
    <property type="entry name" value="HTH_18"/>
    <property type="match status" value="1"/>
</dbReference>
<evidence type="ECO:0000256" key="1">
    <source>
        <dbReference type="ARBA" id="ARBA00004496"/>
    </source>
</evidence>
<reference evidence="11" key="1">
    <citation type="journal article" date="2014" name="Int. J. Syst. Evol. Microbiol.">
        <title>Complete genome sequence of Corynebacterium casei LMG S-19264T (=DSM 44701T), isolated from a smear-ripened cheese.</title>
        <authorList>
            <consortium name="US DOE Joint Genome Institute (JGI-PGF)"/>
            <person name="Walter F."/>
            <person name="Albersmeier A."/>
            <person name="Kalinowski J."/>
            <person name="Ruckert C."/>
        </authorList>
    </citation>
    <scope>NUCLEOTIDE SEQUENCE</scope>
    <source>
        <strain evidence="11">CGMCC 1.15178</strain>
    </source>
</reference>
<dbReference type="GO" id="GO:0005737">
    <property type="term" value="C:cytoplasm"/>
    <property type="evidence" value="ECO:0007669"/>
    <property type="project" value="UniProtKB-SubCell"/>
</dbReference>
<dbReference type="EMBL" id="BMHP01000001">
    <property type="protein sequence ID" value="GGD50949.1"/>
    <property type="molecule type" value="Genomic_DNA"/>
</dbReference>
<evidence type="ECO:0000256" key="2">
    <source>
        <dbReference type="ARBA" id="ARBA00022490"/>
    </source>
</evidence>
<evidence type="ECO:0000256" key="3">
    <source>
        <dbReference type="ARBA" id="ARBA00022553"/>
    </source>
</evidence>
<dbReference type="PROSITE" id="PS01124">
    <property type="entry name" value="HTH_ARAC_FAMILY_2"/>
    <property type="match status" value="1"/>
</dbReference>